<gene>
    <name evidence="5" type="ORF">K402DRAFT_98499</name>
</gene>
<dbReference type="EMBL" id="ML977159">
    <property type="protein sequence ID" value="KAF1986066.1"/>
    <property type="molecule type" value="Genomic_DNA"/>
</dbReference>
<dbReference type="GO" id="GO:0046872">
    <property type="term" value="F:metal ion binding"/>
    <property type="evidence" value="ECO:0007669"/>
    <property type="project" value="UniProtKB-KW"/>
</dbReference>
<proteinExistence type="inferred from homology"/>
<evidence type="ECO:0000313" key="6">
    <source>
        <dbReference type="Proteomes" id="UP000800041"/>
    </source>
</evidence>
<name>A0A6G1GYM4_9PEZI</name>
<dbReference type="SUPFAM" id="SSF51316">
    <property type="entry name" value="Mss4-like"/>
    <property type="match status" value="1"/>
</dbReference>
<keyword evidence="2" id="KW-0479">Metal-binding</keyword>
<dbReference type="InterPro" id="IPR029063">
    <property type="entry name" value="SAM-dependent_MTases_sf"/>
</dbReference>
<dbReference type="PROSITE" id="PS51891">
    <property type="entry name" value="CENP_V_GFA"/>
    <property type="match status" value="1"/>
</dbReference>
<dbReference type="PANTHER" id="PTHR43861">
    <property type="entry name" value="TRANS-ACONITATE 2-METHYLTRANSFERASE-RELATED"/>
    <property type="match status" value="1"/>
</dbReference>
<dbReference type="PANTHER" id="PTHR43861:SF1">
    <property type="entry name" value="TRANS-ACONITATE 2-METHYLTRANSFERASE"/>
    <property type="match status" value="1"/>
</dbReference>
<reference evidence="5" key="1">
    <citation type="journal article" date="2020" name="Stud. Mycol.">
        <title>101 Dothideomycetes genomes: a test case for predicting lifestyles and emergence of pathogens.</title>
        <authorList>
            <person name="Haridas S."/>
            <person name="Albert R."/>
            <person name="Binder M."/>
            <person name="Bloem J."/>
            <person name="Labutti K."/>
            <person name="Salamov A."/>
            <person name="Andreopoulos B."/>
            <person name="Baker S."/>
            <person name="Barry K."/>
            <person name="Bills G."/>
            <person name="Bluhm B."/>
            <person name="Cannon C."/>
            <person name="Castanera R."/>
            <person name="Culley D."/>
            <person name="Daum C."/>
            <person name="Ezra D."/>
            <person name="Gonzalez J."/>
            <person name="Henrissat B."/>
            <person name="Kuo A."/>
            <person name="Liang C."/>
            <person name="Lipzen A."/>
            <person name="Lutzoni F."/>
            <person name="Magnuson J."/>
            <person name="Mondo S."/>
            <person name="Nolan M."/>
            <person name="Ohm R."/>
            <person name="Pangilinan J."/>
            <person name="Park H.-J."/>
            <person name="Ramirez L."/>
            <person name="Alfaro M."/>
            <person name="Sun H."/>
            <person name="Tritt A."/>
            <person name="Yoshinaga Y."/>
            <person name="Zwiers L.-H."/>
            <person name="Turgeon B."/>
            <person name="Goodwin S."/>
            <person name="Spatafora J."/>
            <person name="Crous P."/>
            <person name="Grigoriev I."/>
        </authorList>
    </citation>
    <scope>NUCLEOTIDE SEQUENCE</scope>
    <source>
        <strain evidence="5">CBS 113979</strain>
    </source>
</reference>
<dbReference type="Proteomes" id="UP000800041">
    <property type="component" value="Unassembled WGS sequence"/>
</dbReference>
<dbReference type="GO" id="GO:0016846">
    <property type="term" value="F:carbon-sulfur lyase activity"/>
    <property type="evidence" value="ECO:0007669"/>
    <property type="project" value="InterPro"/>
</dbReference>
<dbReference type="GO" id="GO:0032259">
    <property type="term" value="P:methylation"/>
    <property type="evidence" value="ECO:0007669"/>
    <property type="project" value="UniProtKB-KW"/>
</dbReference>
<keyword evidence="5" id="KW-0489">Methyltransferase</keyword>
<comment type="similarity">
    <text evidence="1">Belongs to the Gfa family.</text>
</comment>
<sequence length="439" mass="48917">MSASTHPQHVWIQKMYDPRSDKYNDSWHPSFAKLMVEKVSPKHGDHLLDLACGTGLVTFPAVDAVGPSGSVTGVDISSGMLAQARKKLEEEGEKYNNVRLFQHDITDLAGLSEIEAGKFDVITCASAFVLLENPEEALREWSKYLKPGGRMIIDVTHPDSLITGAILEHVGKTMGIYIPYFRVWSSSPDALPRMMRSVGLEVVRTDDVQQWGGDTFVPVEEGEEQFNKAIEGTTFEGFRRDAETTATAKWLFLNEWKKRAQDGKVRDKDMVFVTIARKPDSTSTDQGEAKPPLTGGCRCGNVRYTVSVLPESYCNCHCFTCRRLSGAPYLPFAQFSASDVTWISPPESLTSMNIAEVATRTFCNKCGSPVGMTYVSNKRDISLTMGSFDDGCLDSVEDLRGSHIFLEEKADWFKLDKNDGLGRYTLFPTTQESNWYDSD</sequence>
<dbReference type="Pfam" id="PF13847">
    <property type="entry name" value="Methyltransf_31"/>
    <property type="match status" value="1"/>
</dbReference>
<feature type="domain" description="CENP-V/GFA" evidence="4">
    <location>
        <begin position="293"/>
        <end position="414"/>
    </location>
</feature>
<dbReference type="GO" id="GO:0008168">
    <property type="term" value="F:methyltransferase activity"/>
    <property type="evidence" value="ECO:0007669"/>
    <property type="project" value="UniProtKB-KW"/>
</dbReference>
<protein>
    <submittedName>
        <fullName evidence="5">S-adenosyl-L-methionine-dependent methyltransferase</fullName>
    </submittedName>
</protein>
<dbReference type="CDD" id="cd02440">
    <property type="entry name" value="AdoMet_MTases"/>
    <property type="match status" value="1"/>
</dbReference>
<dbReference type="Gene3D" id="3.90.1590.10">
    <property type="entry name" value="glutathione-dependent formaldehyde- activating enzyme (gfa)"/>
    <property type="match status" value="1"/>
</dbReference>
<evidence type="ECO:0000259" key="4">
    <source>
        <dbReference type="PROSITE" id="PS51891"/>
    </source>
</evidence>
<dbReference type="PROSITE" id="PS51608">
    <property type="entry name" value="SAM_MT_UBIE"/>
    <property type="match status" value="1"/>
</dbReference>
<keyword evidence="5" id="KW-0808">Transferase</keyword>
<evidence type="ECO:0000313" key="5">
    <source>
        <dbReference type="EMBL" id="KAF1986066.1"/>
    </source>
</evidence>
<dbReference type="Gene3D" id="3.40.50.150">
    <property type="entry name" value="Vaccinia Virus protein VP39"/>
    <property type="match status" value="1"/>
</dbReference>
<evidence type="ECO:0000256" key="1">
    <source>
        <dbReference type="ARBA" id="ARBA00005495"/>
    </source>
</evidence>
<evidence type="ECO:0000256" key="3">
    <source>
        <dbReference type="ARBA" id="ARBA00022833"/>
    </source>
</evidence>
<dbReference type="InterPro" id="IPR025714">
    <property type="entry name" value="Methyltranfer_dom"/>
</dbReference>
<dbReference type="InterPro" id="IPR004033">
    <property type="entry name" value="UbiE/COQ5_MeTrFase"/>
</dbReference>
<dbReference type="SUPFAM" id="SSF53335">
    <property type="entry name" value="S-adenosyl-L-methionine-dependent methyltransferases"/>
    <property type="match status" value="1"/>
</dbReference>
<organism evidence="5 6">
    <name type="scientific">Aulographum hederae CBS 113979</name>
    <dbReference type="NCBI Taxonomy" id="1176131"/>
    <lineage>
        <taxon>Eukaryota</taxon>
        <taxon>Fungi</taxon>
        <taxon>Dikarya</taxon>
        <taxon>Ascomycota</taxon>
        <taxon>Pezizomycotina</taxon>
        <taxon>Dothideomycetes</taxon>
        <taxon>Pleosporomycetidae</taxon>
        <taxon>Aulographales</taxon>
        <taxon>Aulographaceae</taxon>
    </lineage>
</organism>
<dbReference type="InterPro" id="IPR011057">
    <property type="entry name" value="Mss4-like_sf"/>
</dbReference>
<dbReference type="AlphaFoldDB" id="A0A6G1GYM4"/>
<dbReference type="OrthoDB" id="6329284at2759"/>
<accession>A0A6G1GYM4</accession>
<keyword evidence="6" id="KW-1185">Reference proteome</keyword>
<evidence type="ECO:0000256" key="2">
    <source>
        <dbReference type="ARBA" id="ARBA00022723"/>
    </source>
</evidence>
<keyword evidence="3" id="KW-0862">Zinc</keyword>
<dbReference type="InterPro" id="IPR006913">
    <property type="entry name" value="CENP-V/GFA"/>
</dbReference>
<dbReference type="Pfam" id="PF04828">
    <property type="entry name" value="GFA"/>
    <property type="match status" value="1"/>
</dbReference>